<dbReference type="InterPro" id="IPR001315">
    <property type="entry name" value="CARD"/>
</dbReference>
<dbReference type="OrthoDB" id="8891580at2759"/>
<keyword evidence="3" id="KW-1185">Reference proteome</keyword>
<comment type="caution">
    <text evidence="2">The sequence shown here is derived from an EMBL/GenBank/DDBJ whole genome shotgun (WGS) entry which is preliminary data.</text>
</comment>
<evidence type="ECO:0000313" key="3">
    <source>
        <dbReference type="Proteomes" id="UP000518266"/>
    </source>
</evidence>
<dbReference type="Gene3D" id="1.10.533.10">
    <property type="entry name" value="Death Domain, Fas"/>
    <property type="match status" value="1"/>
</dbReference>
<dbReference type="GO" id="GO:0042981">
    <property type="term" value="P:regulation of apoptotic process"/>
    <property type="evidence" value="ECO:0007669"/>
    <property type="project" value="InterPro"/>
</dbReference>
<proteinExistence type="predicted"/>
<dbReference type="Pfam" id="PF00619">
    <property type="entry name" value="CARD"/>
    <property type="match status" value="1"/>
</dbReference>
<dbReference type="EMBL" id="JAAKFY010000009">
    <property type="protein sequence ID" value="KAF3852790.1"/>
    <property type="molecule type" value="Genomic_DNA"/>
</dbReference>
<dbReference type="SUPFAM" id="SSF47986">
    <property type="entry name" value="DEATH domain"/>
    <property type="match status" value="1"/>
</dbReference>
<organism evidence="2 3">
    <name type="scientific">Dissostichus mawsoni</name>
    <name type="common">Antarctic cod</name>
    <dbReference type="NCBI Taxonomy" id="36200"/>
    <lineage>
        <taxon>Eukaryota</taxon>
        <taxon>Metazoa</taxon>
        <taxon>Chordata</taxon>
        <taxon>Craniata</taxon>
        <taxon>Vertebrata</taxon>
        <taxon>Euteleostomi</taxon>
        <taxon>Actinopterygii</taxon>
        <taxon>Neopterygii</taxon>
        <taxon>Teleostei</taxon>
        <taxon>Neoteleostei</taxon>
        <taxon>Acanthomorphata</taxon>
        <taxon>Eupercaria</taxon>
        <taxon>Perciformes</taxon>
        <taxon>Notothenioidei</taxon>
        <taxon>Nototheniidae</taxon>
        <taxon>Dissostichus</taxon>
    </lineage>
</organism>
<name>A0A7J5YTL4_DISMA</name>
<evidence type="ECO:0000313" key="2">
    <source>
        <dbReference type="EMBL" id="KAF3852790.1"/>
    </source>
</evidence>
<dbReference type="AlphaFoldDB" id="A0A7J5YTL4"/>
<accession>A0A7J5YTL4</accession>
<evidence type="ECO:0000259" key="1">
    <source>
        <dbReference type="Pfam" id="PF00619"/>
    </source>
</evidence>
<sequence>MTSARTKPQNDGAREVLDAVRNKGAAACRVLINALRVLDPYLYEELDSSRSKTSWSVCDS</sequence>
<dbReference type="Proteomes" id="UP000518266">
    <property type="component" value="Unassembled WGS sequence"/>
</dbReference>
<reference evidence="2 3" key="1">
    <citation type="submission" date="2020-03" db="EMBL/GenBank/DDBJ databases">
        <title>Dissostichus mawsoni Genome sequencing and assembly.</title>
        <authorList>
            <person name="Park H."/>
        </authorList>
    </citation>
    <scope>NUCLEOTIDE SEQUENCE [LARGE SCALE GENOMIC DNA]</scope>
    <source>
        <strain evidence="2">DM0001</strain>
        <tissue evidence="2">Muscle</tissue>
    </source>
</reference>
<protein>
    <recommendedName>
        <fullName evidence="1">CARD domain-containing protein</fullName>
    </recommendedName>
</protein>
<gene>
    <name evidence="2" type="ORF">F7725_006145</name>
</gene>
<dbReference type="InterPro" id="IPR011029">
    <property type="entry name" value="DEATH-like_dom_sf"/>
</dbReference>
<feature type="domain" description="CARD" evidence="1">
    <location>
        <begin position="9"/>
        <end position="48"/>
    </location>
</feature>